<dbReference type="GO" id="GO:0003677">
    <property type="term" value="F:DNA binding"/>
    <property type="evidence" value="ECO:0007669"/>
    <property type="project" value="UniProtKB-KW"/>
</dbReference>
<sequence length="130" mass="14983">MFLTRGFVFTHETVRDWKARFAPLVTDQLRAKRRGQAGSYWHVDETYMKVQGKWCYPYRAIDSDGNLVDSLLSLKRNMDAAKQFFGQAHETVGHSPKQVTTDGHRSYPHAIRETLGGDIHHRTNHSLNNV</sequence>
<dbReference type="InterPro" id="IPR047930">
    <property type="entry name" value="Transpos_IS6"/>
</dbReference>
<dbReference type="NCBIfam" id="NF033587">
    <property type="entry name" value="transpos_IS6"/>
    <property type="match status" value="1"/>
</dbReference>
<dbReference type="GO" id="GO:0032196">
    <property type="term" value="P:transposition"/>
    <property type="evidence" value="ECO:0007669"/>
    <property type="project" value="UniProtKB-KW"/>
</dbReference>
<evidence type="ECO:0000256" key="2">
    <source>
        <dbReference type="ARBA" id="ARBA00023125"/>
    </source>
</evidence>
<evidence type="ECO:0000256" key="1">
    <source>
        <dbReference type="ARBA" id="ARBA00022578"/>
    </source>
</evidence>
<dbReference type="PANTHER" id="PTHR35528:SF3">
    <property type="entry name" value="BLL1675 PROTEIN"/>
    <property type="match status" value="1"/>
</dbReference>
<evidence type="ECO:0000313" key="5">
    <source>
        <dbReference type="EMBL" id="GHP00328.1"/>
    </source>
</evidence>
<comment type="caution">
    <text evidence="5">The sequence shown here is derived from an EMBL/GenBank/DDBJ whole genome shotgun (WGS) entry which is preliminary data.</text>
</comment>
<keyword evidence="6" id="KW-1185">Reference proteome</keyword>
<keyword evidence="2" id="KW-0238">DNA-binding</keyword>
<protein>
    <recommendedName>
        <fullName evidence="4">DDE domain-containing protein</fullName>
    </recommendedName>
</protein>
<dbReference type="InterPro" id="IPR052183">
    <property type="entry name" value="IS_Transposase"/>
</dbReference>
<name>A0A8J3N6F6_9CHLR</name>
<keyword evidence="3" id="KW-0233">DNA recombination</keyword>
<evidence type="ECO:0000256" key="3">
    <source>
        <dbReference type="ARBA" id="ARBA00023172"/>
    </source>
</evidence>
<accession>A0A8J3N6F6</accession>
<dbReference type="AlphaFoldDB" id="A0A8J3N6F6"/>
<feature type="domain" description="DDE" evidence="4">
    <location>
        <begin position="40"/>
        <end position="129"/>
    </location>
</feature>
<evidence type="ECO:0000259" key="4">
    <source>
        <dbReference type="Pfam" id="PF13610"/>
    </source>
</evidence>
<dbReference type="Pfam" id="PF13610">
    <property type="entry name" value="DDE_Tnp_IS240"/>
    <property type="match status" value="1"/>
</dbReference>
<dbReference type="InterPro" id="IPR032874">
    <property type="entry name" value="DDE_dom"/>
</dbReference>
<dbReference type="EMBL" id="BNJK01000002">
    <property type="protein sequence ID" value="GHP00328.1"/>
    <property type="molecule type" value="Genomic_DNA"/>
</dbReference>
<dbReference type="PANTHER" id="PTHR35528">
    <property type="entry name" value="BLL1675 PROTEIN"/>
    <property type="match status" value="1"/>
</dbReference>
<dbReference type="GO" id="GO:0006310">
    <property type="term" value="P:DNA recombination"/>
    <property type="evidence" value="ECO:0007669"/>
    <property type="project" value="UniProtKB-KW"/>
</dbReference>
<gene>
    <name evidence="5" type="ORF">KSF_103750</name>
</gene>
<evidence type="ECO:0000313" key="6">
    <source>
        <dbReference type="Proteomes" id="UP000597444"/>
    </source>
</evidence>
<proteinExistence type="predicted"/>
<reference evidence="5" key="1">
    <citation type="submission" date="2020-10" db="EMBL/GenBank/DDBJ databases">
        <title>Taxonomic study of unclassified bacteria belonging to the class Ktedonobacteria.</title>
        <authorList>
            <person name="Yabe S."/>
            <person name="Wang C.M."/>
            <person name="Zheng Y."/>
            <person name="Sakai Y."/>
            <person name="Cavaletti L."/>
            <person name="Monciardini P."/>
            <person name="Donadio S."/>
        </authorList>
    </citation>
    <scope>NUCLEOTIDE SEQUENCE</scope>
    <source>
        <strain evidence="5">ID150040</strain>
    </source>
</reference>
<dbReference type="Proteomes" id="UP000597444">
    <property type="component" value="Unassembled WGS sequence"/>
</dbReference>
<organism evidence="5 6">
    <name type="scientific">Reticulibacter mediterranei</name>
    <dbReference type="NCBI Taxonomy" id="2778369"/>
    <lineage>
        <taxon>Bacteria</taxon>
        <taxon>Bacillati</taxon>
        <taxon>Chloroflexota</taxon>
        <taxon>Ktedonobacteria</taxon>
        <taxon>Ktedonobacterales</taxon>
        <taxon>Reticulibacteraceae</taxon>
        <taxon>Reticulibacter</taxon>
    </lineage>
</organism>
<keyword evidence="1" id="KW-0815">Transposition</keyword>